<dbReference type="EMBL" id="UYRU01085771">
    <property type="protein sequence ID" value="VDN34705.1"/>
    <property type="molecule type" value="Genomic_DNA"/>
</dbReference>
<evidence type="ECO:0000313" key="3">
    <source>
        <dbReference type="Proteomes" id="UP000281553"/>
    </source>
</evidence>
<organism evidence="2 3">
    <name type="scientific">Dibothriocephalus latus</name>
    <name type="common">Fish tapeworm</name>
    <name type="synonym">Diphyllobothrium latum</name>
    <dbReference type="NCBI Taxonomy" id="60516"/>
    <lineage>
        <taxon>Eukaryota</taxon>
        <taxon>Metazoa</taxon>
        <taxon>Spiralia</taxon>
        <taxon>Lophotrochozoa</taxon>
        <taxon>Platyhelminthes</taxon>
        <taxon>Cestoda</taxon>
        <taxon>Eucestoda</taxon>
        <taxon>Diphyllobothriidea</taxon>
        <taxon>Diphyllobothriidae</taxon>
        <taxon>Dibothriocephalus</taxon>
    </lineage>
</organism>
<dbReference type="Pfam" id="PF01541">
    <property type="entry name" value="GIY-YIG"/>
    <property type="match status" value="1"/>
</dbReference>
<accession>A0A3P7MXV8</accession>
<evidence type="ECO:0000259" key="1">
    <source>
        <dbReference type="Pfam" id="PF01541"/>
    </source>
</evidence>
<gene>
    <name evidence="2" type="ORF">DILT_LOCUS16575</name>
</gene>
<protein>
    <recommendedName>
        <fullName evidence="1">GIY-YIG domain-containing protein</fullName>
    </recommendedName>
</protein>
<name>A0A3P7MXV8_DIBLA</name>
<dbReference type="AlphaFoldDB" id="A0A3P7MXV8"/>
<dbReference type="Proteomes" id="UP000281553">
    <property type="component" value="Unassembled WGS sequence"/>
</dbReference>
<reference evidence="2 3" key="1">
    <citation type="submission" date="2018-11" db="EMBL/GenBank/DDBJ databases">
        <authorList>
            <consortium name="Pathogen Informatics"/>
        </authorList>
    </citation>
    <scope>NUCLEOTIDE SEQUENCE [LARGE SCALE GENOMIC DNA]</scope>
</reference>
<feature type="domain" description="GIY-YIG" evidence="1">
    <location>
        <begin position="2"/>
        <end position="38"/>
    </location>
</feature>
<proteinExistence type="predicted"/>
<dbReference type="OrthoDB" id="6236709at2759"/>
<keyword evidence="3" id="KW-1185">Reference proteome</keyword>
<evidence type="ECO:0000313" key="2">
    <source>
        <dbReference type="EMBL" id="VDN34705.1"/>
    </source>
</evidence>
<dbReference type="InterPro" id="IPR000305">
    <property type="entry name" value="GIY-YIG_endonuc"/>
</dbReference>
<sequence>MVYNIKCKNSDARYVGETGKRLGTRLHEHQLTSNHKDKLPLVYGHVRQLNHNFAFEKARVIGMAGEQMARLVLESWSSTDTLERAIDVNPVHQDFRTRLPSAQKGTKEATQG</sequence>